<organism evidence="1 2">
    <name type="scientific">Hungatella effluvii</name>
    <dbReference type="NCBI Taxonomy" id="1096246"/>
    <lineage>
        <taxon>Bacteria</taxon>
        <taxon>Bacillati</taxon>
        <taxon>Bacillota</taxon>
        <taxon>Clostridia</taxon>
        <taxon>Lachnospirales</taxon>
        <taxon>Lachnospiraceae</taxon>
        <taxon>Hungatella</taxon>
    </lineage>
</organism>
<name>A0A2V3Y9T5_9FIRM</name>
<dbReference type="EMBL" id="QJKD01000002">
    <property type="protein sequence ID" value="PXX55855.1"/>
    <property type="molecule type" value="Genomic_DNA"/>
</dbReference>
<sequence>MMNKNTYLKLRLERQHFTKPAGKKEYGVLFKQMSPVLCVYWSCPGSPPELLYRAAFDDRKYCYKMRGSRTIMKGRFQNGNIAYIYADELELFAAVYRKDKPLTDTELELYELLNREGPMTIHVMKEFTGMLTKEITPALHRLQEKFLVFEDQADSEWDRAWYPFESEFPDVNLERYTKEEAEEELIRRFVWLNVWIDAAMVRSFYRLPLKEIKGVLERLASNGTLAPYEGGYVRREDLQLLVGVPSDTVENAPKKVEKHSVFILHKNDFLVKSNEHWLKDTFTHPEYDVLGYLLIDGAFRGCLLGHFRNGPFELEDVALWAETEGEAPVCLRNEAADGLNEALKEDILNAVELLYDPEISPLKRYMGEML</sequence>
<proteinExistence type="predicted"/>
<gene>
    <name evidence="1" type="ORF">DFR60_102129</name>
</gene>
<accession>A0A2V3Y9T5</accession>
<dbReference type="Pfam" id="PF06224">
    <property type="entry name" value="AlkZ-like"/>
    <property type="match status" value="1"/>
</dbReference>
<comment type="caution">
    <text evidence="1">The sequence shown here is derived from an EMBL/GenBank/DDBJ whole genome shotgun (WGS) entry which is preliminary data.</text>
</comment>
<evidence type="ECO:0000313" key="2">
    <source>
        <dbReference type="Proteomes" id="UP000248057"/>
    </source>
</evidence>
<protein>
    <recommendedName>
        <fullName evidence="3">Winged helix DNA-binding protein</fullName>
    </recommendedName>
</protein>
<keyword evidence="2" id="KW-1185">Reference proteome</keyword>
<evidence type="ECO:0000313" key="1">
    <source>
        <dbReference type="EMBL" id="PXX55855.1"/>
    </source>
</evidence>
<evidence type="ECO:0008006" key="3">
    <source>
        <dbReference type="Google" id="ProtNLM"/>
    </source>
</evidence>
<dbReference type="GeneID" id="86060121"/>
<dbReference type="Proteomes" id="UP000248057">
    <property type="component" value="Unassembled WGS sequence"/>
</dbReference>
<reference evidence="1 2" key="1">
    <citation type="submission" date="2018-05" db="EMBL/GenBank/DDBJ databases">
        <title>Genomic Encyclopedia of Type Strains, Phase IV (KMG-IV): sequencing the most valuable type-strain genomes for metagenomic binning, comparative biology and taxonomic classification.</title>
        <authorList>
            <person name="Goeker M."/>
        </authorList>
    </citation>
    <scope>NUCLEOTIDE SEQUENCE [LARGE SCALE GENOMIC DNA]</scope>
    <source>
        <strain evidence="1 2">DSM 24995</strain>
    </source>
</reference>
<dbReference type="AlphaFoldDB" id="A0A2V3Y9T5"/>
<dbReference type="InterPro" id="IPR009351">
    <property type="entry name" value="AlkZ-like"/>
</dbReference>
<dbReference type="RefSeq" id="WP_243004972.1">
    <property type="nucleotide sequence ID" value="NZ_QJKD01000002.1"/>
</dbReference>